<name>A0A4Q2CZT8_9AGAR</name>
<evidence type="ECO:0000313" key="3">
    <source>
        <dbReference type="Proteomes" id="UP000290288"/>
    </source>
</evidence>
<keyword evidence="3" id="KW-1185">Reference proteome</keyword>
<sequence length="294" mass="32473">MADKDTNAQIDESTRALIESITAEFQKSMMSEFEARLSALSLTASSSSSSQQQPATQLGSPPLAPPPSSSTQTHFSSAPQAPGTPQTGFEATVNAIITHTFNPYHLWKLDPRYQEKNQKKTLQLIGNSLEIASDETALKDFKDITSLMIPLQVYFGIVVHYAPPSSAAALAKLFFQYTANLHKVASEYTWAAVVNYHVNFFLRRRQEMRRGYYDLWARQDSELASEFLHAHRKSTVSSAVSLRKVTSPASGSVTVCRNFNAGKCTAAVCPWNRSHTCSLCGKSDHHAQTHPKTT</sequence>
<evidence type="ECO:0000256" key="1">
    <source>
        <dbReference type="SAM" id="MobiDB-lite"/>
    </source>
</evidence>
<feature type="region of interest" description="Disordered" evidence="1">
    <location>
        <begin position="41"/>
        <end position="87"/>
    </location>
</feature>
<protein>
    <submittedName>
        <fullName evidence="2">Uncharacterized protein</fullName>
    </submittedName>
</protein>
<reference evidence="2 3" key="1">
    <citation type="submission" date="2019-01" db="EMBL/GenBank/DDBJ databases">
        <title>Draft genome sequence of Psathyrella aberdarensis IHI B618.</title>
        <authorList>
            <person name="Buettner E."/>
            <person name="Kellner H."/>
        </authorList>
    </citation>
    <scope>NUCLEOTIDE SEQUENCE [LARGE SCALE GENOMIC DNA]</scope>
    <source>
        <strain evidence="2 3">IHI B618</strain>
    </source>
</reference>
<dbReference type="STRING" id="2316362.A0A4Q2CZT8"/>
<feature type="compositionally biased region" description="Polar residues" evidence="1">
    <location>
        <begin position="71"/>
        <end position="87"/>
    </location>
</feature>
<dbReference type="Proteomes" id="UP000290288">
    <property type="component" value="Unassembled WGS sequence"/>
</dbReference>
<dbReference type="AlphaFoldDB" id="A0A4Q2CZT8"/>
<accession>A0A4Q2CZT8</accession>
<proteinExistence type="predicted"/>
<comment type="caution">
    <text evidence="2">The sequence shown here is derived from an EMBL/GenBank/DDBJ whole genome shotgun (WGS) entry which is preliminary data.</text>
</comment>
<organism evidence="2 3">
    <name type="scientific">Candolleomyces aberdarensis</name>
    <dbReference type="NCBI Taxonomy" id="2316362"/>
    <lineage>
        <taxon>Eukaryota</taxon>
        <taxon>Fungi</taxon>
        <taxon>Dikarya</taxon>
        <taxon>Basidiomycota</taxon>
        <taxon>Agaricomycotina</taxon>
        <taxon>Agaricomycetes</taxon>
        <taxon>Agaricomycetidae</taxon>
        <taxon>Agaricales</taxon>
        <taxon>Agaricineae</taxon>
        <taxon>Psathyrellaceae</taxon>
        <taxon>Candolleomyces</taxon>
    </lineage>
</organism>
<evidence type="ECO:0000313" key="2">
    <source>
        <dbReference type="EMBL" id="RXW11686.1"/>
    </source>
</evidence>
<dbReference type="OrthoDB" id="3051534at2759"/>
<dbReference type="EMBL" id="SDEE01001685">
    <property type="protein sequence ID" value="RXW11686.1"/>
    <property type="molecule type" value="Genomic_DNA"/>
</dbReference>
<gene>
    <name evidence="2" type="ORF">EST38_g14169</name>
</gene>
<feature type="compositionally biased region" description="Low complexity" evidence="1">
    <location>
        <begin position="41"/>
        <end position="61"/>
    </location>
</feature>